<feature type="signal peptide" evidence="1">
    <location>
        <begin position="1"/>
        <end position="22"/>
    </location>
</feature>
<feature type="non-terminal residue" evidence="2">
    <location>
        <position position="128"/>
    </location>
</feature>
<reference evidence="2 3" key="1">
    <citation type="journal article" date="2018" name="Sci. Data">
        <title>The draft genome sequence of cork oak.</title>
        <authorList>
            <person name="Ramos A.M."/>
            <person name="Usie A."/>
            <person name="Barbosa P."/>
            <person name="Barros P.M."/>
            <person name="Capote T."/>
            <person name="Chaves I."/>
            <person name="Simoes F."/>
            <person name="Abreu I."/>
            <person name="Carrasquinho I."/>
            <person name="Faro C."/>
            <person name="Guimaraes J.B."/>
            <person name="Mendonca D."/>
            <person name="Nobrega F."/>
            <person name="Rodrigues L."/>
            <person name="Saibo N.J.M."/>
            <person name="Varela M.C."/>
            <person name="Egas C."/>
            <person name="Matos J."/>
            <person name="Miguel C.M."/>
            <person name="Oliveira M.M."/>
            <person name="Ricardo C.P."/>
            <person name="Goncalves S."/>
        </authorList>
    </citation>
    <scope>NUCLEOTIDE SEQUENCE [LARGE SCALE GENOMIC DNA]</scope>
    <source>
        <strain evidence="3">cv. HL8</strain>
    </source>
</reference>
<evidence type="ECO:0000313" key="3">
    <source>
        <dbReference type="Proteomes" id="UP000237347"/>
    </source>
</evidence>
<keyword evidence="3" id="KW-1185">Reference proteome</keyword>
<dbReference type="AlphaFoldDB" id="A0AAW0KAS0"/>
<accession>A0AAW0KAS0</accession>
<gene>
    <name evidence="2" type="primary">NRAMP1_5</name>
    <name evidence="2" type="ORF">CFP56_022442</name>
</gene>
<feature type="chain" id="PRO_5043654005" evidence="1">
    <location>
        <begin position="23"/>
        <end position="128"/>
    </location>
</feature>
<dbReference type="EMBL" id="PKMF04000352">
    <property type="protein sequence ID" value="KAK7836465.1"/>
    <property type="molecule type" value="Genomic_DNA"/>
</dbReference>
<evidence type="ECO:0000313" key="2">
    <source>
        <dbReference type="EMBL" id="KAK7836465.1"/>
    </source>
</evidence>
<name>A0AAW0KAS0_QUESU</name>
<organism evidence="2 3">
    <name type="scientific">Quercus suber</name>
    <name type="common">Cork oak</name>
    <dbReference type="NCBI Taxonomy" id="58331"/>
    <lineage>
        <taxon>Eukaryota</taxon>
        <taxon>Viridiplantae</taxon>
        <taxon>Streptophyta</taxon>
        <taxon>Embryophyta</taxon>
        <taxon>Tracheophyta</taxon>
        <taxon>Spermatophyta</taxon>
        <taxon>Magnoliopsida</taxon>
        <taxon>eudicotyledons</taxon>
        <taxon>Gunneridae</taxon>
        <taxon>Pentapetalae</taxon>
        <taxon>rosids</taxon>
        <taxon>fabids</taxon>
        <taxon>Fagales</taxon>
        <taxon>Fagaceae</taxon>
        <taxon>Quercus</taxon>
    </lineage>
</organism>
<dbReference type="Proteomes" id="UP000237347">
    <property type="component" value="Unassembled WGS sequence"/>
</dbReference>
<protein>
    <submittedName>
        <fullName evidence="2">Metal transporter nramp1</fullName>
    </submittedName>
</protein>
<comment type="caution">
    <text evidence="2">The sequence shown here is derived from an EMBL/GenBank/DDBJ whole genome shotgun (WGS) entry which is preliminary data.</text>
</comment>
<sequence length="128" mass="14328">MGSGFALFIAFLINVAIVSVSSTICLANNLSDEIVNQCNIFKLDSAPFLLKELKVQLNLSSSHRLANSQQITQGCNCVHWDHITFVEPEKLDHPVTQDNMEHGQNNSCGVDPVDHIPYRGFRRYPSTR</sequence>
<keyword evidence="1" id="KW-0732">Signal</keyword>
<proteinExistence type="predicted"/>
<evidence type="ECO:0000256" key="1">
    <source>
        <dbReference type="SAM" id="SignalP"/>
    </source>
</evidence>